<sequence length="106" mass="11813">MLITVINAQSLVVHSEDISTDFIINRSDYLAISETWMEESMPVNGPAFDLRSYCNTAKRKQIATTSSVAVSSSSSRKADRVAIYRNTNSFTDCNRVSIDISEINWG</sequence>
<evidence type="ECO:0000313" key="2">
    <source>
        <dbReference type="Proteomes" id="UP000887116"/>
    </source>
</evidence>
<dbReference type="AlphaFoldDB" id="A0A8X6KRM0"/>
<dbReference type="EMBL" id="BMAO01012445">
    <property type="protein sequence ID" value="GFQ81496.1"/>
    <property type="molecule type" value="Genomic_DNA"/>
</dbReference>
<organism evidence="1 2">
    <name type="scientific">Trichonephila clavata</name>
    <name type="common">Joro spider</name>
    <name type="synonym">Nephila clavata</name>
    <dbReference type="NCBI Taxonomy" id="2740835"/>
    <lineage>
        <taxon>Eukaryota</taxon>
        <taxon>Metazoa</taxon>
        <taxon>Ecdysozoa</taxon>
        <taxon>Arthropoda</taxon>
        <taxon>Chelicerata</taxon>
        <taxon>Arachnida</taxon>
        <taxon>Araneae</taxon>
        <taxon>Araneomorphae</taxon>
        <taxon>Entelegynae</taxon>
        <taxon>Araneoidea</taxon>
        <taxon>Nephilidae</taxon>
        <taxon>Trichonephila</taxon>
    </lineage>
</organism>
<accession>A0A8X6KRM0</accession>
<name>A0A8X6KRM0_TRICU</name>
<reference evidence="1" key="1">
    <citation type="submission" date="2020-07" db="EMBL/GenBank/DDBJ databases">
        <title>Multicomponent nature underlies the extraordinary mechanical properties of spider dragline silk.</title>
        <authorList>
            <person name="Kono N."/>
            <person name="Nakamura H."/>
            <person name="Mori M."/>
            <person name="Yoshida Y."/>
            <person name="Ohtoshi R."/>
            <person name="Malay A.D."/>
            <person name="Moran D.A.P."/>
            <person name="Tomita M."/>
            <person name="Numata K."/>
            <person name="Arakawa K."/>
        </authorList>
    </citation>
    <scope>NUCLEOTIDE SEQUENCE</scope>
</reference>
<comment type="caution">
    <text evidence="1">The sequence shown here is derived from an EMBL/GenBank/DDBJ whole genome shotgun (WGS) entry which is preliminary data.</text>
</comment>
<dbReference type="Proteomes" id="UP000887116">
    <property type="component" value="Unassembled WGS sequence"/>
</dbReference>
<protein>
    <submittedName>
        <fullName evidence="1">Uncharacterized protein</fullName>
    </submittedName>
</protein>
<dbReference type="OrthoDB" id="7343836at2759"/>
<evidence type="ECO:0000313" key="1">
    <source>
        <dbReference type="EMBL" id="GFQ81496.1"/>
    </source>
</evidence>
<keyword evidence="2" id="KW-1185">Reference proteome</keyword>
<proteinExistence type="predicted"/>
<gene>
    <name evidence="1" type="ORF">TNCT_54611</name>
</gene>